<dbReference type="Pfam" id="PF00595">
    <property type="entry name" value="PDZ"/>
    <property type="match status" value="1"/>
</dbReference>
<dbReference type="PROSITE" id="PS50106">
    <property type="entry name" value="PDZ"/>
    <property type="match status" value="1"/>
</dbReference>
<dbReference type="InterPro" id="IPR039755">
    <property type="entry name" value="TBC1D23"/>
</dbReference>
<feature type="compositionally biased region" description="Polar residues" evidence="5">
    <location>
        <begin position="1461"/>
        <end position="1471"/>
    </location>
</feature>
<dbReference type="GO" id="GO:0005802">
    <property type="term" value="C:trans-Golgi network"/>
    <property type="evidence" value="ECO:0007669"/>
    <property type="project" value="TreeGrafter"/>
</dbReference>
<dbReference type="InterPro" id="IPR001763">
    <property type="entry name" value="Rhodanese-like_dom"/>
</dbReference>
<evidence type="ECO:0000259" key="9">
    <source>
        <dbReference type="PROSITE" id="PS50853"/>
    </source>
</evidence>
<dbReference type="SMART" id="SM00060">
    <property type="entry name" value="FN3"/>
    <property type="match status" value="2"/>
</dbReference>
<keyword evidence="4" id="KW-0333">Golgi apparatus</keyword>
<dbReference type="GO" id="GO:0042147">
    <property type="term" value="P:retrograde transport, endosome to Golgi"/>
    <property type="evidence" value="ECO:0007669"/>
    <property type="project" value="InterPro"/>
</dbReference>
<dbReference type="SUPFAM" id="SSF50156">
    <property type="entry name" value="PDZ domain-like"/>
    <property type="match status" value="1"/>
</dbReference>
<dbReference type="PROSITE" id="PS50206">
    <property type="entry name" value="RHODANESE_3"/>
    <property type="match status" value="1"/>
</dbReference>
<dbReference type="InterPro" id="IPR003961">
    <property type="entry name" value="FN3_dom"/>
</dbReference>
<evidence type="ECO:0000256" key="2">
    <source>
        <dbReference type="ARBA" id="ARBA00014207"/>
    </source>
</evidence>
<dbReference type="SMART" id="SM00228">
    <property type="entry name" value="PDZ"/>
    <property type="match status" value="1"/>
</dbReference>
<evidence type="ECO:0000313" key="10">
    <source>
        <dbReference type="EMBL" id="KAE8997647.1"/>
    </source>
</evidence>
<evidence type="ECO:0000256" key="3">
    <source>
        <dbReference type="ARBA" id="ARBA00022473"/>
    </source>
</evidence>
<dbReference type="InterPro" id="IPR013783">
    <property type="entry name" value="Ig-like_fold"/>
</dbReference>
<dbReference type="Gene3D" id="1.10.8.270">
    <property type="entry name" value="putative rabgap domain of human tbc1 domain family member 14 like domains"/>
    <property type="match status" value="1"/>
</dbReference>
<feature type="region of interest" description="Disordered" evidence="5">
    <location>
        <begin position="1"/>
        <end position="28"/>
    </location>
</feature>
<evidence type="ECO:0000259" key="6">
    <source>
        <dbReference type="PROSITE" id="PS50086"/>
    </source>
</evidence>
<gene>
    <name evidence="10" type="ORF">PR001_g19529</name>
</gene>
<dbReference type="CDD" id="cd00063">
    <property type="entry name" value="FN3"/>
    <property type="match status" value="2"/>
</dbReference>
<dbReference type="InterPro" id="IPR035969">
    <property type="entry name" value="Rab-GAP_TBC_sf"/>
</dbReference>
<feature type="domain" description="Rab-GAP TBC" evidence="6">
    <location>
        <begin position="88"/>
        <end position="286"/>
    </location>
</feature>
<comment type="caution">
    <text evidence="10">The sequence shown here is derived from an EMBL/GenBank/DDBJ whole genome shotgun (WGS) entry which is preliminary data.</text>
</comment>
<dbReference type="PANTHER" id="PTHR13297:SF5">
    <property type="entry name" value="TBC1 DOMAIN FAMILY MEMBER 23"/>
    <property type="match status" value="1"/>
</dbReference>
<evidence type="ECO:0000256" key="1">
    <source>
        <dbReference type="ARBA" id="ARBA00004601"/>
    </source>
</evidence>
<sequence length="1601" mass="175062">MDASRASAAPHPPSTTSQDAPPPESIAPAFKLPVEAAQSPAQTSTSNLMATVTSASTRSALEQQLEREMHKRRPDHFVLGVTCRALGGVPSQLRARVWKELLGVTRSEQQRLCLDRSILQVQEDLDNQRVIAADAARTRGNEPRFQQPETVELVAKLLTYYCKCRSIRYKQGMNEVLAPFLLLTEQRDGCEEPVPLAEGVVFQCFYALIDRFMPHVFVDKEFRSLQSSFQLYKLLMLYHDPELCHYLDQHDMTPELYVTPWFMTLFARSLSPECVFYLWDFFLLEEDPYLLHFVAYALVAANKDRILQAEIAMLPQVLSSLTFSSREELEQVCASALVISESTPRSFKRDLYSVCYGGFTDAMIPFLEQLYACSSLQVYPEELVRNLLDRLATKAKQKCIAPAAPVVQEERTSGDDSLNPLLSPSSDQPPQLYSSGADDGEESTALKFIVLDCRRAEEYHKSHLSLSHHIDPSIMSKPDALDGLMKGFSHMKGCHFCFVGPSVDSPSILPRSSSNNGALTTIARLARVISSDRSQHPPIQDSIQKPGEGGVAGEVAGDTLPSSSTSMEPVALSRKQSPGEPGALASEIGSSGASKVHAEHVSVTRLVLMFLQKGFKFVSRLDGGFDELEKNIRSMDTFAQEQLLVSSPLPAPTTEQVATAPDSSGSSSSGGFNLLAKIGLNRSRAPSQDDFVVEAPGSARTEISETSSSRSSSTTTTTTATPFSSAPSSSTSKDVKEVMEIKEVKKTKTKMTTSSAVSTLSQRLMFLKAAAKDVVSSTSNSISRSNSNASVEAKVVAEEKNTSNEDGWVEVRVNTDEVAEKSSRATIDVELQPGPIGILFQKSRTSKKYQAVVDSVVPDSQASATGLINTGDLLVAINGESLEDVGFLSVIELVIEASRPLVLRFLTPVSTHKDNGDNASDALAIPPLAPTLVSATRHSICITWDKLPASVAPSSAARYQLQFAKQSGDEFNPWLPVAMKQEGTTAEMNSTGITDQTNGTMVGLDPGESLVFRVRCGDGQRWGPYSLSSGSIKKLDDRTAGASRPMSGTVTPKGVSRAELTSAIFLPGVSPEYVERGRFFYRVLIGLRARRRPYFNAEILDIILEKGMVIRGSERLVCPGTNQIFVRLEFGSSDETMEDGREYEGNTGELVLLRNGQREADDDADGVWAFENTPDGDVVLERLPESAVEEIGPSLQEQAKSMVQSFLSSHGITPPSTIGSESLEDNVNSNSAASISSMVSTAASSSSGISTTLSSHAPVAPRILQVFPASSSEVIITWDPVNDIGVTKYQIQYVKDRLAAMWWTLKPDIDADTLKYTVTGLQANTPYLFRIRSGTEDNKWSSYSESSESCRTLANGKLATNNSSSEEDWDPTVTRPESSSGKKRSSVSAPTSVPQVTSLRTGSTILDKAVAVASRLRRRSHSSNNPQVEIQPDEAPVDTKGENETQQQEEDRKRIELEPPSSRQVNMASWKSSSSEAHKYYRFYRATKFEEQDEDSHRQLSRLGERELVVTPSVLVVLNVMAATREGFALVEEWRPLTSLVKVAERDDLDNSLVFHFKEKAATPDSDEIPLNNQLIVVVDGAKACAKVVQEYHANSSSLEK</sequence>
<dbReference type="InterPro" id="IPR036116">
    <property type="entry name" value="FN3_sf"/>
</dbReference>
<organism evidence="10 11">
    <name type="scientific">Phytophthora rubi</name>
    <dbReference type="NCBI Taxonomy" id="129364"/>
    <lineage>
        <taxon>Eukaryota</taxon>
        <taxon>Sar</taxon>
        <taxon>Stramenopiles</taxon>
        <taxon>Oomycota</taxon>
        <taxon>Peronosporomycetes</taxon>
        <taxon>Peronosporales</taxon>
        <taxon>Peronosporaceae</taxon>
        <taxon>Phytophthora</taxon>
    </lineage>
</organism>
<feature type="region of interest" description="Disordered" evidence="5">
    <location>
        <begin position="695"/>
        <end position="736"/>
    </location>
</feature>
<feature type="region of interest" description="Disordered" evidence="5">
    <location>
        <begin position="406"/>
        <end position="439"/>
    </location>
</feature>
<dbReference type="PROSITE" id="PS50853">
    <property type="entry name" value="FN3"/>
    <property type="match status" value="2"/>
</dbReference>
<dbReference type="SMART" id="SM00164">
    <property type="entry name" value="TBC"/>
    <property type="match status" value="1"/>
</dbReference>
<dbReference type="Gene3D" id="2.30.42.10">
    <property type="match status" value="1"/>
</dbReference>
<dbReference type="Gene3D" id="2.60.40.10">
    <property type="entry name" value="Immunoglobulins"/>
    <property type="match status" value="2"/>
</dbReference>
<feature type="compositionally biased region" description="Low complexity" evidence="5">
    <location>
        <begin position="698"/>
        <end position="732"/>
    </location>
</feature>
<accession>A0A6A3JWJ4</accession>
<feature type="region of interest" description="Disordered" evidence="5">
    <location>
        <begin position="531"/>
        <end position="591"/>
    </location>
</feature>
<reference evidence="10 11" key="1">
    <citation type="submission" date="2018-09" db="EMBL/GenBank/DDBJ databases">
        <title>Genomic investigation of the strawberry pathogen Phytophthora fragariae indicates pathogenicity is determined by transcriptional variation in three key races.</title>
        <authorList>
            <person name="Adams T.M."/>
            <person name="Armitage A.D."/>
            <person name="Sobczyk M.K."/>
            <person name="Bates H.J."/>
            <person name="Dunwell J.M."/>
            <person name="Nellist C.F."/>
            <person name="Harrison R.J."/>
        </authorList>
    </citation>
    <scope>NUCLEOTIDE SEQUENCE [LARGE SCALE GENOMIC DNA]</scope>
    <source>
        <strain evidence="10 11">SCRP249</strain>
    </source>
</reference>
<feature type="domain" description="PDZ" evidence="7">
    <location>
        <begin position="834"/>
        <end position="909"/>
    </location>
</feature>
<feature type="domain" description="Fibronectin type-III" evidence="9">
    <location>
        <begin position="1260"/>
        <end position="1355"/>
    </location>
</feature>
<dbReference type="Gene3D" id="1.10.472.80">
    <property type="entry name" value="Ypt/Rab-GAP domain of gyp1p, domain 3"/>
    <property type="match status" value="1"/>
</dbReference>
<keyword evidence="3" id="KW-0217">Developmental protein</keyword>
<evidence type="ECO:0000256" key="5">
    <source>
        <dbReference type="SAM" id="MobiDB-lite"/>
    </source>
</evidence>
<dbReference type="PROSITE" id="PS50086">
    <property type="entry name" value="TBC_RABGAP"/>
    <property type="match status" value="1"/>
</dbReference>
<feature type="compositionally biased region" description="Basic and acidic residues" evidence="5">
    <location>
        <begin position="1437"/>
        <end position="1457"/>
    </location>
</feature>
<dbReference type="InterPro" id="IPR036034">
    <property type="entry name" value="PDZ_sf"/>
</dbReference>
<feature type="domain" description="Fibronectin type-III" evidence="9">
    <location>
        <begin position="926"/>
        <end position="1037"/>
    </location>
</feature>
<dbReference type="InterPro" id="IPR001478">
    <property type="entry name" value="PDZ"/>
</dbReference>
<dbReference type="InterPro" id="IPR000195">
    <property type="entry name" value="Rab-GAP-TBC_dom"/>
</dbReference>
<dbReference type="SUPFAM" id="SSF49265">
    <property type="entry name" value="Fibronectin type III"/>
    <property type="match status" value="1"/>
</dbReference>
<feature type="compositionally biased region" description="Low complexity" evidence="5">
    <location>
        <begin position="1"/>
        <end position="17"/>
    </location>
</feature>
<dbReference type="SUPFAM" id="SSF47923">
    <property type="entry name" value="Ypt/Rab-GAP domain of gyp1p"/>
    <property type="match status" value="2"/>
</dbReference>
<evidence type="ECO:0000259" key="8">
    <source>
        <dbReference type="PROSITE" id="PS50206"/>
    </source>
</evidence>
<feature type="region of interest" description="Disordered" evidence="5">
    <location>
        <begin position="1357"/>
        <end position="1400"/>
    </location>
</feature>
<dbReference type="Pfam" id="PF00566">
    <property type="entry name" value="RabGAP-TBC"/>
    <property type="match status" value="1"/>
</dbReference>
<evidence type="ECO:0000313" key="11">
    <source>
        <dbReference type="Proteomes" id="UP000429607"/>
    </source>
</evidence>
<dbReference type="GO" id="GO:0099041">
    <property type="term" value="P:vesicle tethering to Golgi"/>
    <property type="evidence" value="ECO:0007669"/>
    <property type="project" value="TreeGrafter"/>
</dbReference>
<dbReference type="GO" id="GO:0005829">
    <property type="term" value="C:cytosol"/>
    <property type="evidence" value="ECO:0007669"/>
    <property type="project" value="GOC"/>
</dbReference>
<feature type="compositionally biased region" description="Low complexity" evidence="5">
    <location>
        <begin position="415"/>
        <end position="435"/>
    </location>
</feature>
<feature type="domain" description="Rhodanese" evidence="8">
    <location>
        <begin position="605"/>
        <end position="637"/>
    </location>
</feature>
<proteinExistence type="predicted"/>
<evidence type="ECO:0000259" key="7">
    <source>
        <dbReference type="PROSITE" id="PS50106"/>
    </source>
</evidence>
<dbReference type="EMBL" id="QXFV01001825">
    <property type="protein sequence ID" value="KAE8997647.1"/>
    <property type="molecule type" value="Genomic_DNA"/>
</dbReference>
<dbReference type="CDD" id="cd00136">
    <property type="entry name" value="PDZ_canonical"/>
    <property type="match status" value="1"/>
</dbReference>
<dbReference type="Proteomes" id="UP000429607">
    <property type="component" value="Unassembled WGS sequence"/>
</dbReference>
<protein>
    <recommendedName>
        <fullName evidence="2">TBC1 domain family member 23</fullName>
    </recommendedName>
</protein>
<dbReference type="Pfam" id="PF00041">
    <property type="entry name" value="fn3"/>
    <property type="match status" value="1"/>
</dbReference>
<feature type="region of interest" description="Disordered" evidence="5">
    <location>
        <begin position="1415"/>
        <end position="1471"/>
    </location>
</feature>
<dbReference type="PANTHER" id="PTHR13297">
    <property type="entry name" value="TBC1 DOMAIN FAMILY MEMBER 23-RELATED"/>
    <property type="match status" value="1"/>
</dbReference>
<name>A0A6A3JWJ4_9STRA</name>
<comment type="subcellular location">
    <subcellularLocation>
        <location evidence="1">Golgi apparatus</location>
        <location evidence="1">trans-Golgi network</location>
    </subcellularLocation>
</comment>
<feature type="compositionally biased region" description="Polar residues" evidence="5">
    <location>
        <begin position="1389"/>
        <end position="1400"/>
    </location>
</feature>
<evidence type="ECO:0000256" key="4">
    <source>
        <dbReference type="ARBA" id="ARBA00023034"/>
    </source>
</evidence>